<dbReference type="STRING" id="1401685.P857_1011"/>
<gene>
    <name evidence="2" type="ORF">P857_1011</name>
</gene>
<feature type="domain" description="Thioredoxin-like fold" evidence="1">
    <location>
        <begin position="41"/>
        <end position="212"/>
    </location>
</feature>
<proteinExistence type="predicted"/>
<dbReference type="InterPro" id="IPR036249">
    <property type="entry name" value="Thioredoxin-like_sf"/>
</dbReference>
<dbReference type="SUPFAM" id="SSF52833">
    <property type="entry name" value="Thioredoxin-like"/>
    <property type="match status" value="1"/>
</dbReference>
<dbReference type="AlphaFoldDB" id="W2V305"/>
<evidence type="ECO:0000313" key="2">
    <source>
        <dbReference type="EMBL" id="ETO91833.1"/>
    </source>
</evidence>
<evidence type="ECO:0000313" key="3">
    <source>
        <dbReference type="Proteomes" id="UP000018951"/>
    </source>
</evidence>
<sequence>MNKSYLVLLIIFLYSVSWPSYSQSNYCNKKKFDPELILKWSIGNDDALVEVTILTSLDCYHCAGIHRDVLPLLRKNYVDTGKIKYTSIHVPGSLKSLMLEKIAHCYAWNGTDQQSQAERYFSLMNLLYKIQGSFVNQTNIQGYVKQIGMINKINNPRFDKCVNDDDIQDQLVNSYHMVLCREDGYYGTPEIIINGKKLLGYKDYDVLAKEIDNALQKAKKEKL</sequence>
<name>W2V305_9RICK</name>
<protein>
    <recommendedName>
        <fullName evidence="1">Thioredoxin-like fold domain-containing protein</fullName>
    </recommendedName>
</protein>
<dbReference type="InterPro" id="IPR012336">
    <property type="entry name" value="Thioredoxin-like_fold"/>
</dbReference>
<dbReference type="Pfam" id="PF13462">
    <property type="entry name" value="Thioredoxin_4"/>
    <property type="match status" value="1"/>
</dbReference>
<keyword evidence="3" id="KW-1185">Reference proteome</keyword>
<dbReference type="EMBL" id="AXCJ01000001">
    <property type="protein sequence ID" value="ETO91833.1"/>
    <property type="molecule type" value="Genomic_DNA"/>
</dbReference>
<accession>W2V305</accession>
<evidence type="ECO:0000259" key="1">
    <source>
        <dbReference type="Pfam" id="PF13462"/>
    </source>
</evidence>
<comment type="caution">
    <text evidence="2">The sequence shown here is derived from an EMBL/GenBank/DDBJ whole genome shotgun (WGS) entry which is preliminary data.</text>
</comment>
<reference evidence="2 3" key="1">
    <citation type="journal article" date="2013" name="PLoS ONE">
        <title>Bacterial endosymbiosis in a chordate host: long-term co-evolution and conservation of secondary metabolism.</title>
        <authorList>
            <person name="Kwan J.C."/>
            <person name="Schmidt E.W."/>
        </authorList>
    </citation>
    <scope>NUCLEOTIDE SEQUENCE [LARGE SCALE GENOMIC DNA]</scope>
    <source>
        <strain evidence="3">L6</strain>
    </source>
</reference>
<dbReference type="Proteomes" id="UP000018951">
    <property type="component" value="Unassembled WGS sequence"/>
</dbReference>
<organism evidence="2 3">
    <name type="scientific">Candidatus Xenolissoclinum pacificiensis L6</name>
    <dbReference type="NCBI Taxonomy" id="1401685"/>
    <lineage>
        <taxon>Bacteria</taxon>
        <taxon>Pseudomonadati</taxon>
        <taxon>Pseudomonadota</taxon>
        <taxon>Alphaproteobacteria</taxon>
        <taxon>Rickettsiales</taxon>
        <taxon>Anaplasmataceae</taxon>
        <taxon>Candidatus Xenolissoclinum</taxon>
    </lineage>
</organism>
<dbReference type="Gene3D" id="3.40.30.10">
    <property type="entry name" value="Glutaredoxin"/>
    <property type="match status" value="1"/>
</dbReference>